<dbReference type="EMBL" id="CZBM01000002">
    <property type="protein sequence ID" value="CUP78756.1"/>
    <property type="molecule type" value="Genomic_DNA"/>
</dbReference>
<dbReference type="CDD" id="cd03214">
    <property type="entry name" value="ABC_Iron-Siderophores_B12_Hemin"/>
    <property type="match status" value="1"/>
</dbReference>
<keyword evidence="7" id="KW-0408">Iron</keyword>
<keyword evidence="3" id="KW-1003">Cell membrane</keyword>
<evidence type="ECO:0000313" key="18">
    <source>
        <dbReference type="Proteomes" id="UP000471216"/>
    </source>
</evidence>
<evidence type="ECO:0000313" key="11">
    <source>
        <dbReference type="EMBL" id="CUN20478.1"/>
    </source>
</evidence>
<evidence type="ECO:0000256" key="5">
    <source>
        <dbReference type="ARBA" id="ARBA00022741"/>
    </source>
</evidence>
<dbReference type="InterPro" id="IPR051535">
    <property type="entry name" value="Siderophore_ABC-ATPase"/>
</dbReference>
<dbReference type="EMBL" id="WKMW01000004">
    <property type="protein sequence ID" value="MRY83656.1"/>
    <property type="molecule type" value="Genomic_DNA"/>
</dbReference>
<evidence type="ECO:0000256" key="4">
    <source>
        <dbReference type="ARBA" id="ARBA00022496"/>
    </source>
</evidence>
<evidence type="ECO:0000313" key="17">
    <source>
        <dbReference type="Proteomes" id="UP000450599"/>
    </source>
</evidence>
<dbReference type="InterPro" id="IPR003439">
    <property type="entry name" value="ABC_transporter-like_ATP-bd"/>
</dbReference>
<dbReference type="EMBL" id="WKMX01000011">
    <property type="protein sequence ID" value="MRZ06947.1"/>
    <property type="molecule type" value="Genomic_DNA"/>
</dbReference>
<protein>
    <submittedName>
        <fullName evidence="13">ATP-binding cassette domain-containing protein</fullName>
    </submittedName>
    <submittedName>
        <fullName evidence="11">Iron(3+)-hydroxamate import ATP-binding protein FhuC</fullName>
        <ecNumber evidence="11">3.6.3.34</ecNumber>
    </submittedName>
</protein>
<evidence type="ECO:0000256" key="6">
    <source>
        <dbReference type="ARBA" id="ARBA00022840"/>
    </source>
</evidence>
<keyword evidence="4" id="KW-0410">Iron transport</keyword>
<keyword evidence="5" id="KW-0547">Nucleotide-binding</keyword>
<dbReference type="InterPro" id="IPR027417">
    <property type="entry name" value="P-loop_NTPase"/>
</dbReference>
<evidence type="ECO:0000313" key="13">
    <source>
        <dbReference type="EMBL" id="MRY83656.1"/>
    </source>
</evidence>
<proteinExistence type="predicted"/>
<dbReference type="GO" id="GO:0005524">
    <property type="term" value="F:ATP binding"/>
    <property type="evidence" value="ECO:0007669"/>
    <property type="project" value="UniProtKB-KW"/>
</dbReference>
<dbReference type="Proteomes" id="UP000471216">
    <property type="component" value="Unassembled WGS sequence"/>
</dbReference>
<reference evidence="15 16" key="1">
    <citation type="submission" date="2015-09" db="EMBL/GenBank/DDBJ databases">
        <authorList>
            <consortium name="Pathogen Informatics"/>
        </authorList>
    </citation>
    <scope>NUCLEOTIDE SEQUENCE [LARGE SCALE GENOMIC DNA]</scope>
    <source>
        <strain evidence="11 16">2789STDY5608872</strain>
        <strain evidence="12 15">2789STDY5834948</strain>
    </source>
</reference>
<evidence type="ECO:0000256" key="8">
    <source>
        <dbReference type="ARBA" id="ARBA00023065"/>
    </source>
</evidence>
<comment type="subcellular location">
    <subcellularLocation>
        <location evidence="1">Cell membrane</location>
        <topology evidence="1">Peripheral membrane protein</topology>
    </subcellularLocation>
</comment>
<dbReference type="EMBL" id="CYXP01000005">
    <property type="protein sequence ID" value="CUN20478.1"/>
    <property type="molecule type" value="Genomic_DNA"/>
</dbReference>
<evidence type="ECO:0000256" key="1">
    <source>
        <dbReference type="ARBA" id="ARBA00004202"/>
    </source>
</evidence>
<accession>A0A173V3N2</accession>
<dbReference type="GO" id="GO:0016887">
    <property type="term" value="F:ATP hydrolysis activity"/>
    <property type="evidence" value="ECO:0007669"/>
    <property type="project" value="InterPro"/>
</dbReference>
<dbReference type="PROSITE" id="PS50893">
    <property type="entry name" value="ABC_TRANSPORTER_2"/>
    <property type="match status" value="1"/>
</dbReference>
<sequence>MERIPVIKTSDLSIGYILKGGQKKRVHDALDLNLYPGEVTCLLGLNGAGKSTLLRTLCGFQPPLGGEIELMGKPLNSYSQGNFSRLVGVVLTEKTNAGGITVYELVSLGRHPYTGFFGQLRQEDRRIIEESLAAAGIAHKAYNYVSELSDGERQKAMIAKALAQQCPIILLDEPTAFLDVTSRIETMVLLHKLAVKQQKAILLSTHDLDLAIQLGDCLWLQEKSRPMACGTPEDLIMGGAFETFFSKEGIVFDPNTGKLNTAAPTKLIGVEGDFMTSYWVGNALIRNGFKPSSVSEDYISVYCNAPDSLRIQFPAEEGTRIVGSVAEMISIIIHKS</sequence>
<keyword evidence="6 11" id="KW-0067">ATP-binding</keyword>
<name>A0A173V3N2_PARDI</name>
<evidence type="ECO:0000256" key="9">
    <source>
        <dbReference type="ARBA" id="ARBA00023136"/>
    </source>
</evidence>
<feature type="domain" description="ABC transporter" evidence="10">
    <location>
        <begin position="7"/>
        <end position="248"/>
    </location>
</feature>
<dbReference type="Gene3D" id="3.40.50.300">
    <property type="entry name" value="P-loop containing nucleotide triphosphate hydrolases"/>
    <property type="match status" value="1"/>
</dbReference>
<dbReference type="Pfam" id="PF00005">
    <property type="entry name" value="ABC_tran"/>
    <property type="match status" value="1"/>
</dbReference>
<keyword evidence="2" id="KW-0813">Transport</keyword>
<dbReference type="RefSeq" id="WP_039848544.1">
    <property type="nucleotide sequence ID" value="NZ_CACRUW010000028.1"/>
</dbReference>
<evidence type="ECO:0000256" key="2">
    <source>
        <dbReference type="ARBA" id="ARBA00022448"/>
    </source>
</evidence>
<gene>
    <name evidence="11" type="primary">fhuC</name>
    <name evidence="11" type="ORF">ERS852429_02502</name>
    <name evidence="12" type="ORF">ERS852560_00700</name>
    <name evidence="14" type="ORF">GKD54_12100</name>
    <name evidence="13" type="ORF">GKD58_05155</name>
</gene>
<evidence type="ECO:0000313" key="14">
    <source>
        <dbReference type="EMBL" id="MRZ06947.1"/>
    </source>
</evidence>
<keyword evidence="8" id="KW-0406">Ion transport</keyword>
<keyword evidence="9" id="KW-0472">Membrane</keyword>
<dbReference type="PANTHER" id="PTHR42771:SF2">
    <property type="entry name" value="IRON(3+)-HYDROXAMATE IMPORT ATP-BINDING PROTEIN FHUC"/>
    <property type="match status" value="1"/>
</dbReference>
<dbReference type="SMART" id="SM00382">
    <property type="entry name" value="AAA"/>
    <property type="match status" value="1"/>
</dbReference>
<organism evidence="11 16">
    <name type="scientific">Parabacteroides distasonis</name>
    <dbReference type="NCBI Taxonomy" id="823"/>
    <lineage>
        <taxon>Bacteria</taxon>
        <taxon>Pseudomonadati</taxon>
        <taxon>Bacteroidota</taxon>
        <taxon>Bacteroidia</taxon>
        <taxon>Bacteroidales</taxon>
        <taxon>Tannerellaceae</taxon>
        <taxon>Parabacteroides</taxon>
    </lineage>
</organism>
<evidence type="ECO:0000256" key="7">
    <source>
        <dbReference type="ARBA" id="ARBA00023004"/>
    </source>
</evidence>
<dbReference type="InterPro" id="IPR003593">
    <property type="entry name" value="AAA+_ATPase"/>
</dbReference>
<dbReference type="GO" id="GO:0005886">
    <property type="term" value="C:plasma membrane"/>
    <property type="evidence" value="ECO:0007669"/>
    <property type="project" value="UniProtKB-SubCell"/>
</dbReference>
<evidence type="ECO:0000259" key="10">
    <source>
        <dbReference type="PROSITE" id="PS50893"/>
    </source>
</evidence>
<dbReference type="GO" id="GO:0006826">
    <property type="term" value="P:iron ion transport"/>
    <property type="evidence" value="ECO:0007669"/>
    <property type="project" value="UniProtKB-KW"/>
</dbReference>
<evidence type="ECO:0000256" key="3">
    <source>
        <dbReference type="ARBA" id="ARBA00022475"/>
    </source>
</evidence>
<evidence type="ECO:0000313" key="15">
    <source>
        <dbReference type="Proteomes" id="UP000095332"/>
    </source>
</evidence>
<dbReference type="Proteomes" id="UP000095591">
    <property type="component" value="Unassembled WGS sequence"/>
</dbReference>
<dbReference type="SUPFAM" id="SSF52540">
    <property type="entry name" value="P-loop containing nucleoside triphosphate hydrolases"/>
    <property type="match status" value="1"/>
</dbReference>
<evidence type="ECO:0000313" key="12">
    <source>
        <dbReference type="EMBL" id="CUP78756.1"/>
    </source>
</evidence>
<dbReference type="EC" id="3.6.3.34" evidence="11"/>
<dbReference type="PANTHER" id="PTHR42771">
    <property type="entry name" value="IRON(3+)-HYDROXAMATE IMPORT ATP-BINDING PROTEIN FHUC"/>
    <property type="match status" value="1"/>
</dbReference>
<dbReference type="AlphaFoldDB" id="A0A173V3N2"/>
<dbReference type="Proteomes" id="UP000095332">
    <property type="component" value="Unassembled WGS sequence"/>
</dbReference>
<reference evidence="17 18" key="2">
    <citation type="journal article" date="2019" name="Nat. Med.">
        <title>A library of human gut bacterial isolates paired with longitudinal multiomics data enables mechanistic microbiome research.</title>
        <authorList>
            <person name="Poyet M."/>
            <person name="Groussin M."/>
            <person name="Gibbons S.M."/>
            <person name="Avila-Pacheco J."/>
            <person name="Jiang X."/>
            <person name="Kearney S.M."/>
            <person name="Perrotta A.R."/>
            <person name="Berdy B."/>
            <person name="Zhao S."/>
            <person name="Lieberman T.D."/>
            <person name="Swanson P.K."/>
            <person name="Smith M."/>
            <person name="Roesemann S."/>
            <person name="Alexander J.E."/>
            <person name="Rich S.A."/>
            <person name="Livny J."/>
            <person name="Vlamakis H."/>
            <person name="Clish C."/>
            <person name="Bullock K."/>
            <person name="Deik A."/>
            <person name="Scott J."/>
            <person name="Pierce K.A."/>
            <person name="Xavier R.J."/>
            <person name="Alm E.J."/>
        </authorList>
    </citation>
    <scope>NUCLEOTIDE SEQUENCE [LARGE SCALE GENOMIC DNA]</scope>
    <source>
        <strain evidence="14 18">BIOML-A10</strain>
        <strain evidence="13 17">BIOML-A11</strain>
    </source>
</reference>
<evidence type="ECO:0000313" key="16">
    <source>
        <dbReference type="Proteomes" id="UP000095591"/>
    </source>
</evidence>
<dbReference type="Proteomes" id="UP000450599">
    <property type="component" value="Unassembled WGS sequence"/>
</dbReference>
<keyword evidence="11" id="KW-0378">Hydrolase</keyword>